<feature type="transmembrane region" description="Helical" evidence="29">
    <location>
        <begin position="719"/>
        <end position="736"/>
    </location>
</feature>
<feature type="disulfide bond" evidence="27">
    <location>
        <begin position="864"/>
        <end position="919"/>
    </location>
</feature>
<feature type="compositionally biased region" description="Low complexity" evidence="28">
    <location>
        <begin position="1851"/>
        <end position="1866"/>
    </location>
</feature>
<dbReference type="GO" id="GO:0004972">
    <property type="term" value="F:NMDA glutamate receptor activity"/>
    <property type="evidence" value="ECO:0007669"/>
    <property type="project" value="UniProtKB-ARBA"/>
</dbReference>
<feature type="region of interest" description="Disordered" evidence="28">
    <location>
        <begin position="1735"/>
        <end position="1931"/>
    </location>
</feature>
<feature type="compositionally biased region" description="Gly residues" evidence="28">
    <location>
        <begin position="1735"/>
        <end position="1747"/>
    </location>
</feature>
<comment type="catalytic activity">
    <reaction evidence="22">
        <text>Ca(2+)(in) = Ca(2+)(out)</text>
        <dbReference type="Rhea" id="RHEA:29671"/>
        <dbReference type="ChEBI" id="CHEBI:29108"/>
    </reaction>
</comment>
<evidence type="ECO:0000256" key="27">
    <source>
        <dbReference type="PIRSR" id="PIRSR601508-3"/>
    </source>
</evidence>
<keyword evidence="7" id="KW-0106">Calcium</keyword>
<feature type="compositionally biased region" description="Gly residues" evidence="28">
    <location>
        <begin position="1194"/>
        <end position="1203"/>
    </location>
</feature>
<proteinExistence type="predicted"/>
<sequence>MSLPLFPSSLQASSSPLPPPSLTPLFKGLLRVKRLADSERLLFVHISCWPPSPTLMAETPVLSLLLALLMWVGPASPSPTLLLRPRERERDLGSSSNFNIAVIHSGPSPYSDTGMSVSGSGAGGRVLYPGVSSGRISSSLGESVVTQWGSANVIWLAVNDSSPRTLLLQLCELLATRPLQGLVYEEERPPPVPRGPLAPMLEFVSAQTGLPIVAVGGGAGLGRMPQESGSIYLQFSCSTALQLEVIFEVLEEYDWTAFSVVSTRHHGYQDFLSIVEGLTDGSFIGWEKKSVVMLNLTDDPGGARTRRLLKENEAQVRLLYCSQEEAEQVFKAAWAAGQAGPSHMWFAVGPALAGLGLEGLPRALFAVRPQGWRDEPRRRIARGVLVLTHGAVALRKEYGAAGGLNFVSNCQTDSNHTQRIPDRIRFFSNITLGGRDYSFNSDGYLANPSLDVISYTPGKGWEEVGWWENGVLRLRYPAWSRYGPFLQPPDDAQHLRVVTLEERPFVIVEPADPASGTCIRDSVPCRRPLNDRSGGRRADALPQSHPVLCVSSDVRLFFPCFSVTMEGMVPMKQCCKGFCIDILKRLAKIVGFTYDLYLVTNGKHGKKIDGVWNGMVGEVVYKRADMAIGSLTINEERSEVVDFSVPFVETGISVMVSRSNGTVSPSAFLEPYSPAVWVMMFVMCLTVVAVTVFIFEYFSPVGYNRSLQSGKKAGGSKFTIGKSIWLLWALVFNNSVPVENPKGTTSKIMVLIWAFFAVIFLASYTANLAAFMIQEEYIDTVSGLSDKKFQHPTEQYPPLKFGTVPNGSTEKNIRSNYPDMHQYMMKYNQRGVEEAITNLKTGKLDAFIYDAAVLNYMARKDEGCKVMTIGSGKVFATTGYGIALHKNSRWKRPLDLALLQLVGDDEIEMLERLWLSGICHNDKIEVMSSKLDIDNMAGVFYMLLVAMGLSLLVFAWEHLVYWKLRHCMGHSGKLDFLLAFSRGMYSCCSFEDETAPGGAKSTLPPHHHASVGAPPPQAHVVTTAVANPAITMAQQQQPPPQQAYKTPLPGSPPTVAHSGSALGPSSTPVLSAPLPCSTFLPRPDRRLAVVDRWRLPKTAPANQMAVRSGISEMGVYPQKVAPAWAGAGAGGLDGYKRYYGPIDPEGLGPCVDPQAAGSQTPKTGQRSHPPPPPASVAFYSEKSVDHGVGKKVAVGGGGGGQGKGVKPLGTPRLPPKSQAPAPLPPNPPLPQPSPPLPSSFWRKRRPKKPKDSGGPLYENILPLGRHGAGGRDGGGRRSCHSPSLPLPVPVPLERSLISPRSLTHGPPPPPVPPRKPRQQKGERERVRERGGSQLAQLQEWWANWGEKERERERERERDRERERERERSAAGVDTTERRRDKKRRKDKEKERKKKKKKNKKRKKREERERERERERKRHKVKKKKKKALKTKKRKKGTIGKRSETEEGDLEPERDVEGDRERDGAVSQGYSYSAQFRSSFGEKGGGMNRDPAWEGERDRGRREGEGEGPDRQEEESGRSRDRRPKGAHSHSHSRQRTASSKRYPNLNKLPASVKFWVSGGNGGEPAPDTSHSSALHPLLPSSSKRRRSAGSDREAGGRGGERRPLLLHYERSRAHTREGLSFHEWDSEDDDDEDDEDVGEERERMEERGRRSGGRRVVSESERDRERVEESYSDEGSSGEFGQFERYWEGSAGGGASGIGGGGWFFGTYPAREKGGSINRDGWGASGDIWGSGGTFGWGSAGGSGGLGSQWPPPPTALPPPRRYWSVDKLPMKGERKWKGGGKGKSKARGREPESTACFCHYPHDHPHDHPHAHPKREGASSHSQEELLPHCHSFSGGSRPKPLPPKPESGQTKSGSQSNLSSQQVQLTEHPPQPSPSPPQALPALPSSSLPAPSSSSLPVPIPPPPSASSVSPPSLISPTTGTSQTSASAKLQYQRLRSVPQPRRFYSPHLPLKAKSLCSRRGSAHFSSLESEK</sequence>
<evidence type="ECO:0000256" key="28">
    <source>
        <dbReference type="SAM" id="MobiDB-lite"/>
    </source>
</evidence>
<keyword evidence="2" id="KW-1003">Cell membrane</keyword>
<evidence type="ECO:0000256" key="8">
    <source>
        <dbReference type="ARBA" id="ARBA00022842"/>
    </source>
</evidence>
<keyword evidence="3 29" id="KW-0812">Transmembrane</keyword>
<feature type="site" description="Crucial to convey clamshell closure to channel opening" evidence="26">
    <location>
        <position position="781"/>
    </location>
</feature>
<evidence type="ECO:0000256" key="1">
    <source>
        <dbReference type="ARBA" id="ARBA00022448"/>
    </source>
</evidence>
<name>A0A0P7V0Y4_SCLFO</name>
<feature type="region of interest" description="Disordered" evidence="28">
    <location>
        <begin position="1149"/>
        <end position="1692"/>
    </location>
</feature>
<dbReference type="SUPFAM" id="SSF53850">
    <property type="entry name" value="Periplasmic binding protein-like II"/>
    <property type="match status" value="1"/>
</dbReference>
<evidence type="ECO:0000256" key="9">
    <source>
        <dbReference type="ARBA" id="ARBA00022989"/>
    </source>
</evidence>
<evidence type="ECO:0000256" key="4">
    <source>
        <dbReference type="ARBA" id="ARBA00022723"/>
    </source>
</evidence>
<dbReference type="EMBL" id="JARO02001709">
    <property type="protein sequence ID" value="KPP74634.1"/>
    <property type="molecule type" value="Genomic_DNA"/>
</dbReference>
<dbReference type="InterPro" id="IPR028082">
    <property type="entry name" value="Peripla_BP_I"/>
</dbReference>
<feature type="compositionally biased region" description="Basic and acidic residues" evidence="28">
    <location>
        <begin position="1588"/>
        <end position="1624"/>
    </location>
</feature>
<evidence type="ECO:0000256" key="3">
    <source>
        <dbReference type="ARBA" id="ARBA00022692"/>
    </source>
</evidence>
<dbReference type="InterPro" id="IPR015683">
    <property type="entry name" value="Ionotropic_Glu_rcpt"/>
</dbReference>
<keyword evidence="13 27" id="KW-1015">Disulfide bond</keyword>
<feature type="compositionally biased region" description="Basic and acidic residues" evidence="28">
    <location>
        <begin position="1656"/>
        <end position="1669"/>
    </location>
</feature>
<reference evidence="32 33" key="1">
    <citation type="submission" date="2015-08" db="EMBL/GenBank/DDBJ databases">
        <title>The genome of the Asian arowana (Scleropages formosus).</title>
        <authorList>
            <person name="Tan M.H."/>
            <person name="Gan H.M."/>
            <person name="Croft L.J."/>
            <person name="Austin C.M."/>
        </authorList>
    </citation>
    <scope>NUCLEOTIDE SEQUENCE [LARGE SCALE GENOMIC DNA]</scope>
    <source>
        <strain evidence="32">Aro1</strain>
    </source>
</reference>
<evidence type="ECO:0000313" key="33">
    <source>
        <dbReference type="Proteomes" id="UP000034805"/>
    </source>
</evidence>
<dbReference type="Pfam" id="PF01094">
    <property type="entry name" value="ANF_receptor"/>
    <property type="match status" value="1"/>
</dbReference>
<dbReference type="Pfam" id="PF00060">
    <property type="entry name" value="Lig_chan"/>
    <property type="match status" value="1"/>
</dbReference>
<feature type="transmembrane region" description="Helical" evidence="29">
    <location>
        <begin position="748"/>
        <end position="773"/>
    </location>
</feature>
<dbReference type="SMART" id="SM00918">
    <property type="entry name" value="Lig_chan-Glu_bd"/>
    <property type="match status" value="1"/>
</dbReference>
<evidence type="ECO:0000256" key="15">
    <source>
        <dbReference type="ARBA" id="ARBA00023180"/>
    </source>
</evidence>
<feature type="domain" description="Ionotropic glutamate receptor C-terminal" evidence="30">
    <location>
        <begin position="555"/>
        <end position="917"/>
    </location>
</feature>
<feature type="compositionally biased region" description="Polar residues" evidence="28">
    <location>
        <begin position="1156"/>
        <end position="1166"/>
    </location>
</feature>
<dbReference type="FunFam" id="3.40.190.10:FF:000009">
    <property type="entry name" value="Putative glutamate receptor ionotropic NMDA 2B"/>
    <property type="match status" value="1"/>
</dbReference>
<evidence type="ECO:0000256" key="25">
    <source>
        <dbReference type="PIRSR" id="PIRSR601508-1"/>
    </source>
</evidence>
<feature type="compositionally biased region" description="Polar residues" evidence="28">
    <location>
        <begin position="1920"/>
        <end position="1931"/>
    </location>
</feature>
<keyword evidence="15" id="KW-0325">Glycoprotein</keyword>
<evidence type="ECO:0000256" key="10">
    <source>
        <dbReference type="ARBA" id="ARBA00023018"/>
    </source>
</evidence>
<dbReference type="Proteomes" id="UP000034805">
    <property type="component" value="Unassembled WGS sequence"/>
</dbReference>
<dbReference type="FunFam" id="3.40.50.2300:FF:000020">
    <property type="entry name" value="Glutamate receptor ionotropic, NMDA 2B, putative"/>
    <property type="match status" value="1"/>
</dbReference>
<evidence type="ECO:0000259" key="30">
    <source>
        <dbReference type="SMART" id="SM00079"/>
    </source>
</evidence>
<dbReference type="PANTHER" id="PTHR18966">
    <property type="entry name" value="IONOTROPIC GLUTAMATE RECEPTOR"/>
    <property type="match status" value="1"/>
</dbReference>
<evidence type="ECO:0000256" key="6">
    <source>
        <dbReference type="ARBA" id="ARBA00022833"/>
    </source>
</evidence>
<keyword evidence="10" id="KW-0770">Synapse</keyword>
<keyword evidence="11" id="KW-0406">Ion transport</keyword>
<dbReference type="Gene3D" id="3.40.190.10">
    <property type="entry name" value="Periplasmic binding protein-like II"/>
    <property type="match status" value="2"/>
</dbReference>
<dbReference type="InterPro" id="IPR001320">
    <property type="entry name" value="Iontro_rcpt_C"/>
</dbReference>
<feature type="compositionally biased region" description="Pro residues" evidence="28">
    <location>
        <begin position="1871"/>
        <end position="1881"/>
    </location>
</feature>
<feature type="compositionally biased region" description="Basic and acidic residues" evidence="28">
    <location>
        <begin position="1801"/>
        <end position="1829"/>
    </location>
</feature>
<evidence type="ECO:0000256" key="17">
    <source>
        <dbReference type="ARBA" id="ARBA00023286"/>
    </source>
</evidence>
<feature type="compositionally biased region" description="Acidic residues" evidence="28">
    <location>
        <begin position="1625"/>
        <end position="1639"/>
    </location>
</feature>
<feature type="compositionally biased region" description="Pro residues" evidence="28">
    <location>
        <begin position="1750"/>
        <end position="1761"/>
    </location>
</feature>
<organism evidence="32 33">
    <name type="scientific">Scleropages formosus</name>
    <name type="common">Asian bonytongue</name>
    <name type="synonym">Osteoglossum formosum</name>
    <dbReference type="NCBI Taxonomy" id="113540"/>
    <lineage>
        <taxon>Eukaryota</taxon>
        <taxon>Metazoa</taxon>
        <taxon>Chordata</taxon>
        <taxon>Craniata</taxon>
        <taxon>Vertebrata</taxon>
        <taxon>Euteleostomi</taxon>
        <taxon>Actinopterygii</taxon>
        <taxon>Neopterygii</taxon>
        <taxon>Teleostei</taxon>
        <taxon>Osteoglossocephala</taxon>
        <taxon>Osteoglossomorpha</taxon>
        <taxon>Osteoglossiformes</taxon>
        <taxon>Osteoglossidae</taxon>
        <taxon>Scleropages</taxon>
    </lineage>
</organism>
<comment type="catalytic activity">
    <reaction evidence="21">
        <text>Na(+)(in) = Na(+)(out)</text>
        <dbReference type="Rhea" id="RHEA:34963"/>
        <dbReference type="ChEBI" id="CHEBI:29101"/>
    </reaction>
</comment>
<evidence type="ECO:0000256" key="12">
    <source>
        <dbReference type="ARBA" id="ARBA00023136"/>
    </source>
</evidence>
<feature type="compositionally biased region" description="Polar residues" evidence="28">
    <location>
        <begin position="1467"/>
        <end position="1477"/>
    </location>
</feature>
<evidence type="ECO:0000256" key="7">
    <source>
        <dbReference type="ARBA" id="ARBA00022837"/>
    </source>
</evidence>
<feature type="domain" description="Ionotropic glutamate receptor L-glutamate and glycine-binding" evidence="31">
    <location>
        <begin position="559"/>
        <end position="621"/>
    </location>
</feature>
<feature type="compositionally biased region" description="Basic residues" evidence="28">
    <location>
        <begin position="1519"/>
        <end position="1534"/>
    </location>
</feature>
<dbReference type="SMART" id="SM00079">
    <property type="entry name" value="PBPe"/>
    <property type="match status" value="1"/>
</dbReference>
<keyword evidence="5" id="KW-0732">Signal</keyword>
<feature type="transmembrane region" description="Helical" evidence="29">
    <location>
        <begin position="937"/>
        <end position="956"/>
    </location>
</feature>
<feature type="compositionally biased region" description="Low complexity" evidence="28">
    <location>
        <begin position="1882"/>
        <end position="1899"/>
    </location>
</feature>
<feature type="compositionally biased region" description="Basic and acidic residues" evidence="28">
    <location>
        <begin position="1345"/>
        <end position="1378"/>
    </location>
</feature>
<dbReference type="InterPro" id="IPR001508">
    <property type="entry name" value="Iono_Glu_rcpt_met"/>
</dbReference>
<feature type="compositionally biased region" description="Basic residues" evidence="28">
    <location>
        <begin position="1778"/>
        <end position="1787"/>
    </location>
</feature>
<evidence type="ECO:0000256" key="2">
    <source>
        <dbReference type="ARBA" id="ARBA00022475"/>
    </source>
</evidence>
<keyword evidence="6" id="KW-0862">Zinc</keyword>
<gene>
    <name evidence="32" type="ORF">Z043_106182</name>
</gene>
<feature type="compositionally biased region" description="Basic and acidic residues" evidence="28">
    <location>
        <begin position="1640"/>
        <end position="1649"/>
    </location>
</feature>
<feature type="compositionally biased region" description="Basic residues" evidence="28">
    <location>
        <begin position="1379"/>
        <end position="1404"/>
    </location>
</feature>
<evidence type="ECO:0000256" key="22">
    <source>
        <dbReference type="ARBA" id="ARBA00036634"/>
    </source>
</evidence>
<keyword evidence="12 29" id="KW-0472">Membrane</keyword>
<evidence type="ECO:0000256" key="18">
    <source>
        <dbReference type="ARBA" id="ARBA00023303"/>
    </source>
</evidence>
<keyword evidence="14 32" id="KW-0675">Receptor</keyword>
<keyword evidence="16" id="KW-0628">Postsynaptic cell membrane</keyword>
<evidence type="ECO:0000256" key="19">
    <source>
        <dbReference type="ARBA" id="ARBA00034104"/>
    </source>
</evidence>
<keyword evidence="4" id="KW-0479">Metal-binding</keyword>
<feature type="compositionally biased region" description="Basic residues" evidence="28">
    <location>
        <begin position="1414"/>
        <end position="1438"/>
    </location>
</feature>
<keyword evidence="17" id="KW-1071">Ligand-gated ion channel</keyword>
<dbReference type="GO" id="GO:0046872">
    <property type="term" value="F:metal ion binding"/>
    <property type="evidence" value="ECO:0007669"/>
    <property type="project" value="UniProtKB-KW"/>
</dbReference>
<feature type="site" description="Interaction with the cone snail toxin Con-ikot-ikot" evidence="26">
    <location>
        <position position="814"/>
    </location>
</feature>
<evidence type="ECO:0000256" key="13">
    <source>
        <dbReference type="ARBA" id="ARBA00023157"/>
    </source>
</evidence>
<dbReference type="InterPro" id="IPR001828">
    <property type="entry name" value="ANF_lig-bd_rcpt"/>
</dbReference>
<feature type="binding site" evidence="25">
    <location>
        <position position="809"/>
    </location>
    <ligand>
        <name>L-glutamate</name>
        <dbReference type="ChEBI" id="CHEBI:29985"/>
    </ligand>
</feature>
<evidence type="ECO:0000256" key="26">
    <source>
        <dbReference type="PIRSR" id="PIRSR601508-2"/>
    </source>
</evidence>
<keyword evidence="1" id="KW-0813">Transport</keyword>
<feature type="transmembrane region" description="Helical" evidence="29">
    <location>
        <begin position="675"/>
        <end position="698"/>
    </location>
</feature>
<evidence type="ECO:0000259" key="31">
    <source>
        <dbReference type="SMART" id="SM00918"/>
    </source>
</evidence>
<evidence type="ECO:0000256" key="20">
    <source>
        <dbReference type="ARBA" id="ARBA00034430"/>
    </source>
</evidence>
<dbReference type="InterPro" id="IPR019594">
    <property type="entry name" value="Glu/Gly-bd"/>
</dbReference>
<dbReference type="GO" id="GO:0017146">
    <property type="term" value="C:NMDA selective glutamate receptor complex"/>
    <property type="evidence" value="ECO:0007669"/>
    <property type="project" value="UniProtKB-ARBA"/>
</dbReference>
<comment type="caution">
    <text evidence="32">The sequence shown here is derived from an EMBL/GenBank/DDBJ whole genome shotgun (WGS) entry which is preliminary data.</text>
</comment>
<feature type="binding site" evidence="25">
    <location>
        <position position="637"/>
    </location>
    <ligand>
        <name>L-glutamate</name>
        <dbReference type="ChEBI" id="CHEBI:29985"/>
    </ligand>
</feature>
<feature type="compositionally biased region" description="Basic and acidic residues" evidence="28">
    <location>
        <begin position="1490"/>
        <end position="1518"/>
    </location>
</feature>
<keyword evidence="18" id="KW-0407">Ion channel</keyword>
<evidence type="ECO:0000256" key="14">
    <source>
        <dbReference type="ARBA" id="ARBA00023170"/>
    </source>
</evidence>
<evidence type="ECO:0000256" key="29">
    <source>
        <dbReference type="SAM" id="Phobius"/>
    </source>
</evidence>
<feature type="region of interest" description="Disordered" evidence="28">
    <location>
        <begin position="996"/>
        <end position="1015"/>
    </location>
</feature>
<feature type="compositionally biased region" description="Basic and acidic residues" evidence="28">
    <location>
        <begin position="1440"/>
        <end position="1463"/>
    </location>
</feature>
<feature type="binding site" evidence="25">
    <location>
        <position position="632"/>
    </location>
    <ligand>
        <name>L-glutamate</name>
        <dbReference type="ChEBI" id="CHEBI:29985"/>
    </ligand>
</feature>
<comment type="subcellular location">
    <subcellularLocation>
        <location evidence="19">Postsynaptic cell membrane</location>
        <topology evidence="19">Multi-pass membrane protein</topology>
    </subcellularLocation>
</comment>
<dbReference type="FunFam" id="3.40.190.10:FF:000007">
    <property type="entry name" value="Putative glutamate receptor ionotropic NMDA 2B"/>
    <property type="match status" value="1"/>
</dbReference>
<dbReference type="CDD" id="cd13718">
    <property type="entry name" value="PBP2_iGluR_NMDA_Nr2"/>
    <property type="match status" value="1"/>
</dbReference>
<dbReference type="GO" id="GO:0045211">
    <property type="term" value="C:postsynaptic membrane"/>
    <property type="evidence" value="ECO:0007669"/>
    <property type="project" value="UniProtKB-SubCell"/>
</dbReference>
<dbReference type="STRING" id="113540.ENSSFOP00015030250"/>
<feature type="compositionally biased region" description="Pro residues" evidence="28">
    <location>
        <begin position="1221"/>
        <end position="1237"/>
    </location>
</feature>
<dbReference type="Pfam" id="PF10613">
    <property type="entry name" value="Lig_chan-Glu_bd"/>
    <property type="match status" value="1"/>
</dbReference>
<dbReference type="PRINTS" id="PR00177">
    <property type="entry name" value="NMDARECEPTOR"/>
</dbReference>
<keyword evidence="9 29" id="KW-1133">Transmembrane helix</keyword>
<feature type="compositionally biased region" description="Basic and acidic residues" evidence="28">
    <location>
        <begin position="1319"/>
        <end position="1330"/>
    </location>
</feature>
<feature type="compositionally biased region" description="Low complexity" evidence="28">
    <location>
        <begin position="1569"/>
        <end position="1581"/>
    </location>
</feature>
<feature type="compositionally biased region" description="Low complexity" evidence="28">
    <location>
        <begin position="1908"/>
        <end position="1919"/>
    </location>
</feature>
<protein>
    <recommendedName>
        <fullName evidence="23">Glutamate receptor ionotropic, NMDA 2A</fullName>
    </recommendedName>
    <alternativeName>
        <fullName evidence="24">N-methyl D-aspartate receptor subtype 2A</fullName>
    </alternativeName>
</protein>
<evidence type="ECO:0000256" key="21">
    <source>
        <dbReference type="ARBA" id="ARBA00036239"/>
    </source>
</evidence>
<dbReference type="Gene3D" id="3.40.50.2300">
    <property type="match status" value="2"/>
</dbReference>
<evidence type="ECO:0000256" key="5">
    <source>
        <dbReference type="ARBA" id="ARBA00022729"/>
    </source>
</evidence>
<dbReference type="SUPFAM" id="SSF53822">
    <property type="entry name" value="Periplasmic binding protein-like I"/>
    <property type="match status" value="1"/>
</dbReference>
<keyword evidence="8" id="KW-0460">Magnesium</keyword>
<accession>A0A0P7V0Y4</accession>
<feature type="binding site" evidence="25">
    <location>
        <position position="808"/>
    </location>
    <ligand>
        <name>L-glutamate</name>
        <dbReference type="ChEBI" id="CHEBI:29985"/>
    </ligand>
</feature>
<comment type="catalytic activity">
    <reaction evidence="20">
        <text>K(+)(in) = K(+)(out)</text>
        <dbReference type="Rhea" id="RHEA:29463"/>
        <dbReference type="ChEBI" id="CHEBI:29103"/>
    </reaction>
</comment>
<evidence type="ECO:0000313" key="32">
    <source>
        <dbReference type="EMBL" id="KPP74634.1"/>
    </source>
</evidence>
<feature type="region of interest" description="Disordered" evidence="28">
    <location>
        <begin position="1033"/>
        <end position="1067"/>
    </location>
</feature>
<evidence type="ECO:0000256" key="24">
    <source>
        <dbReference type="ARBA" id="ARBA00041695"/>
    </source>
</evidence>
<feature type="binding site" evidence="25">
    <location>
        <position position="850"/>
    </location>
    <ligand>
        <name>L-glutamate</name>
        <dbReference type="ChEBI" id="CHEBI:29985"/>
    </ligand>
</feature>
<evidence type="ECO:0000256" key="23">
    <source>
        <dbReference type="ARBA" id="ARBA00039374"/>
    </source>
</evidence>
<evidence type="ECO:0000256" key="11">
    <source>
        <dbReference type="ARBA" id="ARBA00023065"/>
    </source>
</evidence>
<evidence type="ECO:0000256" key="16">
    <source>
        <dbReference type="ARBA" id="ARBA00023257"/>
    </source>
</evidence>